<protein>
    <submittedName>
        <fullName evidence="1">Uncharacterized protein</fullName>
    </submittedName>
</protein>
<dbReference type="Proteomes" id="UP000886595">
    <property type="component" value="Unassembled WGS sequence"/>
</dbReference>
<name>A0A8X7VM96_BRACI</name>
<sequence>MYPNKARAGSVLEPDKAQSVVLTLGLWISQSVFENSEVFGQLKEHSDKAEFSDSNGRNWTSVVGFGQNG</sequence>
<accession>A0A8X7VM96</accession>
<dbReference type="EMBL" id="JAAMPC010000004">
    <property type="protein sequence ID" value="KAG2314129.1"/>
    <property type="molecule type" value="Genomic_DNA"/>
</dbReference>
<reference evidence="1 2" key="1">
    <citation type="submission" date="2020-02" db="EMBL/GenBank/DDBJ databases">
        <authorList>
            <person name="Ma Q."/>
            <person name="Huang Y."/>
            <person name="Song X."/>
            <person name="Pei D."/>
        </authorList>
    </citation>
    <scope>NUCLEOTIDE SEQUENCE [LARGE SCALE GENOMIC DNA]</scope>
    <source>
        <strain evidence="1">Sxm20200214</strain>
        <tissue evidence="1">Leaf</tissue>
    </source>
</reference>
<evidence type="ECO:0000313" key="2">
    <source>
        <dbReference type="Proteomes" id="UP000886595"/>
    </source>
</evidence>
<comment type="caution">
    <text evidence="1">The sequence shown here is derived from an EMBL/GenBank/DDBJ whole genome shotgun (WGS) entry which is preliminary data.</text>
</comment>
<dbReference type="AlphaFoldDB" id="A0A8X7VM96"/>
<proteinExistence type="predicted"/>
<keyword evidence="2" id="KW-1185">Reference proteome</keyword>
<evidence type="ECO:0000313" key="1">
    <source>
        <dbReference type="EMBL" id="KAG2314129.1"/>
    </source>
</evidence>
<organism evidence="1 2">
    <name type="scientific">Brassica carinata</name>
    <name type="common">Ethiopian mustard</name>
    <name type="synonym">Abyssinian cabbage</name>
    <dbReference type="NCBI Taxonomy" id="52824"/>
    <lineage>
        <taxon>Eukaryota</taxon>
        <taxon>Viridiplantae</taxon>
        <taxon>Streptophyta</taxon>
        <taxon>Embryophyta</taxon>
        <taxon>Tracheophyta</taxon>
        <taxon>Spermatophyta</taxon>
        <taxon>Magnoliopsida</taxon>
        <taxon>eudicotyledons</taxon>
        <taxon>Gunneridae</taxon>
        <taxon>Pentapetalae</taxon>
        <taxon>rosids</taxon>
        <taxon>malvids</taxon>
        <taxon>Brassicales</taxon>
        <taxon>Brassicaceae</taxon>
        <taxon>Brassiceae</taxon>
        <taxon>Brassica</taxon>
    </lineage>
</organism>
<gene>
    <name evidence="1" type="ORF">Bca52824_017251</name>
</gene>